<dbReference type="SUPFAM" id="SSF56112">
    <property type="entry name" value="Protein kinase-like (PK-like)"/>
    <property type="match status" value="1"/>
</dbReference>
<dbReference type="PROSITE" id="PS50011">
    <property type="entry name" value="PROTEIN_KINASE_DOM"/>
    <property type="match status" value="1"/>
</dbReference>
<dbReference type="InterPro" id="IPR008271">
    <property type="entry name" value="Ser/Thr_kinase_AS"/>
</dbReference>
<dbReference type="PROSITE" id="PS00108">
    <property type="entry name" value="PROTEIN_KINASE_ST"/>
    <property type="match status" value="1"/>
</dbReference>
<dbReference type="InterPro" id="IPR053235">
    <property type="entry name" value="Ser_Thr_kinase"/>
</dbReference>
<gene>
    <name evidence="2" type="ORF">IEQ34_013901</name>
</gene>
<dbReference type="Pfam" id="PF00069">
    <property type="entry name" value="Pkinase"/>
    <property type="match status" value="1"/>
</dbReference>
<protein>
    <recommendedName>
        <fullName evidence="1">Protein kinase domain-containing protein</fullName>
    </recommendedName>
</protein>
<dbReference type="EMBL" id="JAGFBR010000013">
    <property type="protein sequence ID" value="KAH0455994.1"/>
    <property type="molecule type" value="Genomic_DNA"/>
</dbReference>
<evidence type="ECO:0000313" key="3">
    <source>
        <dbReference type="Proteomes" id="UP000775213"/>
    </source>
</evidence>
<sequence length="161" mass="18632">MYEQAGEIQILLQYMDGGSLHGHRISSGRGIARQILSGPAYLHRQKIVHRDIKPSNLLINAERQVKIADFGVDRILSQTMDPWQLVGGDYRLHEPGEDQHQSESWHLRRRYMELWAQYIGVLPWKVSQWGEYWGGRGTGRASCALSATRIRLKRRRMLPKS</sequence>
<dbReference type="PANTHER" id="PTHR24361:SF762">
    <property type="entry name" value="MITOGEN-ACTIVATED PROTEIN KINASE KINASE 5"/>
    <property type="match status" value="1"/>
</dbReference>
<keyword evidence="3" id="KW-1185">Reference proteome</keyword>
<dbReference type="Gene3D" id="1.10.510.10">
    <property type="entry name" value="Transferase(Phosphotransferase) domain 1"/>
    <property type="match status" value="1"/>
</dbReference>
<accession>A0AAV7GJT9</accession>
<dbReference type="Proteomes" id="UP000775213">
    <property type="component" value="Unassembled WGS sequence"/>
</dbReference>
<proteinExistence type="predicted"/>
<evidence type="ECO:0000313" key="2">
    <source>
        <dbReference type="EMBL" id="KAH0455994.1"/>
    </source>
</evidence>
<comment type="caution">
    <text evidence="2">The sequence shown here is derived from an EMBL/GenBank/DDBJ whole genome shotgun (WGS) entry which is preliminary data.</text>
</comment>
<dbReference type="InterPro" id="IPR011009">
    <property type="entry name" value="Kinase-like_dom_sf"/>
</dbReference>
<dbReference type="GO" id="GO:0005524">
    <property type="term" value="F:ATP binding"/>
    <property type="evidence" value="ECO:0007669"/>
    <property type="project" value="InterPro"/>
</dbReference>
<dbReference type="SMART" id="SM00220">
    <property type="entry name" value="S_TKc"/>
    <property type="match status" value="1"/>
</dbReference>
<name>A0AAV7GJT9_DENCH</name>
<organism evidence="2 3">
    <name type="scientific">Dendrobium chrysotoxum</name>
    <name type="common">Orchid</name>
    <dbReference type="NCBI Taxonomy" id="161865"/>
    <lineage>
        <taxon>Eukaryota</taxon>
        <taxon>Viridiplantae</taxon>
        <taxon>Streptophyta</taxon>
        <taxon>Embryophyta</taxon>
        <taxon>Tracheophyta</taxon>
        <taxon>Spermatophyta</taxon>
        <taxon>Magnoliopsida</taxon>
        <taxon>Liliopsida</taxon>
        <taxon>Asparagales</taxon>
        <taxon>Orchidaceae</taxon>
        <taxon>Epidendroideae</taxon>
        <taxon>Malaxideae</taxon>
        <taxon>Dendrobiinae</taxon>
        <taxon>Dendrobium</taxon>
    </lineage>
</organism>
<feature type="domain" description="Protein kinase" evidence="1">
    <location>
        <begin position="1"/>
        <end position="161"/>
    </location>
</feature>
<reference evidence="2 3" key="1">
    <citation type="journal article" date="2021" name="Hortic Res">
        <title>Chromosome-scale assembly of the Dendrobium chrysotoxum genome enhances the understanding of orchid evolution.</title>
        <authorList>
            <person name="Zhang Y."/>
            <person name="Zhang G.Q."/>
            <person name="Zhang D."/>
            <person name="Liu X.D."/>
            <person name="Xu X.Y."/>
            <person name="Sun W.H."/>
            <person name="Yu X."/>
            <person name="Zhu X."/>
            <person name="Wang Z.W."/>
            <person name="Zhao X."/>
            <person name="Zhong W.Y."/>
            <person name="Chen H."/>
            <person name="Yin W.L."/>
            <person name="Huang T."/>
            <person name="Niu S.C."/>
            <person name="Liu Z.J."/>
        </authorList>
    </citation>
    <scope>NUCLEOTIDE SEQUENCE [LARGE SCALE GENOMIC DNA]</scope>
    <source>
        <strain evidence="2">Lindl</strain>
    </source>
</reference>
<dbReference type="GO" id="GO:0004674">
    <property type="term" value="F:protein serine/threonine kinase activity"/>
    <property type="evidence" value="ECO:0007669"/>
    <property type="project" value="TreeGrafter"/>
</dbReference>
<evidence type="ECO:0000259" key="1">
    <source>
        <dbReference type="PROSITE" id="PS50011"/>
    </source>
</evidence>
<dbReference type="GO" id="GO:0005737">
    <property type="term" value="C:cytoplasm"/>
    <property type="evidence" value="ECO:0007669"/>
    <property type="project" value="TreeGrafter"/>
</dbReference>
<dbReference type="InterPro" id="IPR000719">
    <property type="entry name" value="Prot_kinase_dom"/>
</dbReference>
<dbReference type="AlphaFoldDB" id="A0AAV7GJT9"/>
<dbReference type="PANTHER" id="PTHR24361">
    <property type="entry name" value="MITOGEN-ACTIVATED KINASE KINASE KINASE"/>
    <property type="match status" value="1"/>
</dbReference>